<dbReference type="InterPro" id="IPR036426">
    <property type="entry name" value="Bulb-type_lectin_dom_sf"/>
</dbReference>
<keyword evidence="7" id="KW-1185">Reference proteome</keyword>
<dbReference type="Pfam" id="PF08277">
    <property type="entry name" value="PAN_3"/>
    <property type="match status" value="1"/>
</dbReference>
<organism evidence="6 7">
    <name type="scientific">Handroanthus impetiginosus</name>
    <dbReference type="NCBI Taxonomy" id="429701"/>
    <lineage>
        <taxon>Eukaryota</taxon>
        <taxon>Viridiplantae</taxon>
        <taxon>Streptophyta</taxon>
        <taxon>Embryophyta</taxon>
        <taxon>Tracheophyta</taxon>
        <taxon>Spermatophyta</taxon>
        <taxon>Magnoliopsida</taxon>
        <taxon>eudicotyledons</taxon>
        <taxon>Gunneridae</taxon>
        <taxon>Pentapetalae</taxon>
        <taxon>asterids</taxon>
        <taxon>lamiids</taxon>
        <taxon>Lamiales</taxon>
        <taxon>Bignoniaceae</taxon>
        <taxon>Crescentiina</taxon>
        <taxon>Tabebuia alliance</taxon>
        <taxon>Handroanthus</taxon>
    </lineage>
</organism>
<keyword evidence="1 3" id="KW-0732">Signal</keyword>
<evidence type="ECO:0000256" key="2">
    <source>
        <dbReference type="ARBA" id="ARBA00023180"/>
    </source>
</evidence>
<evidence type="ECO:0000256" key="1">
    <source>
        <dbReference type="ARBA" id="ARBA00022729"/>
    </source>
</evidence>
<reference evidence="7" key="1">
    <citation type="journal article" date="2018" name="Gigascience">
        <title>Genome assembly of the Pink Ipe (Handroanthus impetiginosus, Bignoniaceae), a highly valued, ecologically keystone Neotropical timber forest tree.</title>
        <authorList>
            <person name="Silva-Junior O.B."/>
            <person name="Grattapaglia D."/>
            <person name="Novaes E."/>
            <person name="Collevatti R.G."/>
        </authorList>
    </citation>
    <scope>NUCLEOTIDE SEQUENCE [LARGE SCALE GENOMIC DNA]</scope>
    <source>
        <strain evidence="7">cv. UFG-1</strain>
    </source>
</reference>
<keyword evidence="6" id="KW-0418">Kinase</keyword>
<keyword evidence="6" id="KW-0808">Transferase</keyword>
<dbReference type="Proteomes" id="UP000231279">
    <property type="component" value="Unassembled WGS sequence"/>
</dbReference>
<keyword evidence="2" id="KW-0325">Glycoprotein</keyword>
<feature type="signal peptide" evidence="3">
    <location>
        <begin position="1"/>
        <end position="18"/>
    </location>
</feature>
<dbReference type="AlphaFoldDB" id="A0A2G9HQR4"/>
<sequence length="496" mass="55007">MAPMKILRLWLQYLLLNAQTFQSLQTHLIAPGRLISVSYKSWKFMAFSFRQDDPLVSPRATINFTADGKLILENGRGETKAIANIQTAASTASMLDSGNSVLLDNKSTVIWDSFDHPTDTIWGGRGLIVNRKLASGASPLDHLSGSFSAYWASESDTFVYQASKGRSDTFPYLDPETELLSLHHSNATFRFLTLTTYQARFGPDGSFVLYSHSFCVDGNMTVVEEWSALEGLKAYSKFNVALEDCHQKCLDDCNCWVALFDNGTCDKYKLAVMSAIPNLKNSVTALVKSVSPGNPIVSSEPKIVVERKKALCFDCWNAYGAAYKGNLSESNKSIAMKTLKNVEEGGSKFQAEITPVGQTHERNLGSFSNYLFRADNEPPWKERVRIALDVAREFLCLHKECKLCIIHSKLLMTNQSGTFTGAKGSSGYMAPEWEKGALLTEKADVYSSGAVLLGIICWNQMLCVQDDANQWPPMKDVILMLEERVNIREPGPLVAC</sequence>
<evidence type="ECO:0000259" key="4">
    <source>
        <dbReference type="Pfam" id="PF01453"/>
    </source>
</evidence>
<dbReference type="Gene3D" id="2.90.10.10">
    <property type="entry name" value="Bulb-type lectin domain"/>
    <property type="match status" value="1"/>
</dbReference>
<evidence type="ECO:0000256" key="3">
    <source>
        <dbReference type="SAM" id="SignalP"/>
    </source>
</evidence>
<name>A0A2G9HQR4_9LAMI</name>
<comment type="caution">
    <text evidence="6">The sequence shown here is derived from an EMBL/GenBank/DDBJ whole genome shotgun (WGS) entry which is preliminary data.</text>
</comment>
<dbReference type="InterPro" id="IPR011009">
    <property type="entry name" value="Kinase-like_dom_sf"/>
</dbReference>
<dbReference type="InterPro" id="IPR006583">
    <property type="entry name" value="PAN-3_domain"/>
</dbReference>
<dbReference type="SUPFAM" id="SSF56112">
    <property type="entry name" value="Protein kinase-like (PK-like)"/>
    <property type="match status" value="1"/>
</dbReference>
<evidence type="ECO:0000259" key="5">
    <source>
        <dbReference type="Pfam" id="PF08277"/>
    </source>
</evidence>
<gene>
    <name evidence="6" type="ORF">CDL12_07542</name>
</gene>
<dbReference type="SUPFAM" id="SSF51110">
    <property type="entry name" value="alpha-D-mannose-specific plant lectins"/>
    <property type="match status" value="1"/>
</dbReference>
<evidence type="ECO:0000313" key="7">
    <source>
        <dbReference type="Proteomes" id="UP000231279"/>
    </source>
</evidence>
<dbReference type="PANTHER" id="PTHR47976">
    <property type="entry name" value="G-TYPE LECTIN S-RECEPTOR-LIKE SERINE/THREONINE-PROTEIN KINASE SD2-5"/>
    <property type="match status" value="1"/>
</dbReference>
<protein>
    <submittedName>
        <fullName evidence="6">Non-specific serine/threonine protein kinase</fullName>
        <ecNumber evidence="6">2.7.11.1</ecNumber>
    </submittedName>
</protein>
<dbReference type="InterPro" id="IPR051343">
    <property type="entry name" value="G-type_lectin_kinases/EP1-like"/>
</dbReference>
<dbReference type="STRING" id="429701.A0A2G9HQR4"/>
<dbReference type="InterPro" id="IPR001480">
    <property type="entry name" value="Bulb-type_lectin_dom"/>
</dbReference>
<dbReference type="GO" id="GO:0004674">
    <property type="term" value="F:protein serine/threonine kinase activity"/>
    <property type="evidence" value="ECO:0007669"/>
    <property type="project" value="UniProtKB-KW"/>
</dbReference>
<dbReference type="Pfam" id="PF01453">
    <property type="entry name" value="B_lectin"/>
    <property type="match status" value="1"/>
</dbReference>
<evidence type="ECO:0000313" key="6">
    <source>
        <dbReference type="EMBL" id="PIN19783.1"/>
    </source>
</evidence>
<dbReference type="OrthoDB" id="758220at2759"/>
<dbReference type="EC" id="2.7.11.1" evidence="6"/>
<proteinExistence type="predicted"/>
<dbReference type="EMBL" id="NKXS01001222">
    <property type="protein sequence ID" value="PIN19783.1"/>
    <property type="molecule type" value="Genomic_DNA"/>
</dbReference>
<accession>A0A2G9HQR4</accession>
<keyword evidence="6" id="KW-0723">Serine/threonine-protein kinase</keyword>
<feature type="chain" id="PRO_5013916851" evidence="3">
    <location>
        <begin position="19"/>
        <end position="496"/>
    </location>
</feature>
<feature type="domain" description="PAN-3" evidence="5">
    <location>
        <begin position="233"/>
        <end position="281"/>
    </location>
</feature>
<feature type="domain" description="Bulb-type lectin" evidence="4">
    <location>
        <begin position="51"/>
        <end position="132"/>
    </location>
</feature>
<dbReference type="PANTHER" id="PTHR47976:SF27">
    <property type="entry name" value="RECEPTOR-LIKE SERINE_THREONINE-PROTEIN KINASE"/>
    <property type="match status" value="1"/>
</dbReference>
<dbReference type="Gene3D" id="1.10.510.10">
    <property type="entry name" value="Transferase(Phosphotransferase) domain 1"/>
    <property type="match status" value="2"/>
</dbReference>